<dbReference type="PANTHER" id="PTHR47816:SF4">
    <property type="entry name" value="RIBOSOMAL RNA SMALL SUBUNIT METHYLTRANSFERASE C"/>
    <property type="match status" value="1"/>
</dbReference>
<dbReference type="AlphaFoldDB" id="A0A094L900"/>
<keyword evidence="1 6" id="KW-0963">Cytoplasm</keyword>
<keyword evidence="3 6" id="KW-0489">Methyltransferase</keyword>
<evidence type="ECO:0000259" key="8">
    <source>
        <dbReference type="Pfam" id="PF08468"/>
    </source>
</evidence>
<dbReference type="Pfam" id="PF05175">
    <property type="entry name" value="MTS"/>
    <property type="match status" value="1"/>
</dbReference>
<evidence type="ECO:0000256" key="5">
    <source>
        <dbReference type="ARBA" id="ARBA00022691"/>
    </source>
</evidence>
<reference evidence="9 10" key="1">
    <citation type="submission" date="2014-06" db="EMBL/GenBank/DDBJ databases">
        <title>The draft genome sequence of Idiomarina salinarum ISL-52.</title>
        <authorList>
            <person name="Du J."/>
            <person name="Shao Z."/>
        </authorList>
    </citation>
    <scope>NUCLEOTIDE SEQUENCE [LARGE SCALE GENOMIC DNA]</scope>
    <source>
        <strain evidence="9 10">ISL-52</strain>
    </source>
</reference>
<proteinExistence type="inferred from homology"/>
<dbReference type="EC" id="2.1.1.172" evidence="6"/>
<comment type="caution">
    <text evidence="9">The sequence shown here is derived from an EMBL/GenBank/DDBJ whole genome shotgun (WGS) entry which is preliminary data.</text>
</comment>
<dbReference type="Pfam" id="PF08468">
    <property type="entry name" value="MTS_N"/>
    <property type="match status" value="1"/>
</dbReference>
<dbReference type="GO" id="GO:0005737">
    <property type="term" value="C:cytoplasm"/>
    <property type="evidence" value="ECO:0007669"/>
    <property type="project" value="UniProtKB-SubCell"/>
</dbReference>
<dbReference type="InterPro" id="IPR029063">
    <property type="entry name" value="SAM-dependent_MTases_sf"/>
</dbReference>
<comment type="subcellular location">
    <subcellularLocation>
        <location evidence="6">Cytoplasm</location>
    </subcellularLocation>
</comment>
<comment type="subunit">
    <text evidence="6">Monomer.</text>
</comment>
<protein>
    <recommendedName>
        <fullName evidence="6">Ribosomal RNA small subunit methyltransferase C</fullName>
        <ecNumber evidence="6">2.1.1.172</ecNumber>
    </recommendedName>
    <alternativeName>
        <fullName evidence="6">16S rRNA m2G1207 methyltransferase</fullName>
    </alternativeName>
    <alternativeName>
        <fullName evidence="6">rRNA (guanine-N(2)-)-methyltransferase RsmC</fullName>
    </alternativeName>
</protein>
<dbReference type="Proteomes" id="UP000054363">
    <property type="component" value="Unassembled WGS sequence"/>
</dbReference>
<feature type="domain" description="Methyltransferase small N-terminal" evidence="8">
    <location>
        <begin position="8"/>
        <end position="156"/>
    </location>
</feature>
<dbReference type="CDD" id="cd02440">
    <property type="entry name" value="AdoMet_MTases"/>
    <property type="match status" value="1"/>
</dbReference>
<keyword evidence="2 6" id="KW-0698">rRNA processing</keyword>
<dbReference type="SUPFAM" id="SSF53335">
    <property type="entry name" value="S-adenosyl-L-methionine-dependent methyltransferases"/>
    <property type="match status" value="1"/>
</dbReference>
<dbReference type="InterPro" id="IPR046977">
    <property type="entry name" value="RsmC/RlmG"/>
</dbReference>
<feature type="domain" description="Methyltransferase small" evidence="7">
    <location>
        <begin position="169"/>
        <end position="334"/>
    </location>
</feature>
<evidence type="ECO:0000256" key="3">
    <source>
        <dbReference type="ARBA" id="ARBA00022603"/>
    </source>
</evidence>
<dbReference type="RefSeq" id="WP_034773515.1">
    <property type="nucleotide sequence ID" value="NZ_JPER01000001.1"/>
</dbReference>
<keyword evidence="5 6" id="KW-0949">S-adenosyl-L-methionine</keyword>
<dbReference type="eggNOG" id="COG2813">
    <property type="taxonomic scope" value="Bacteria"/>
</dbReference>
<gene>
    <name evidence="6" type="primary">rsmC</name>
    <name evidence="9" type="ORF">IDSA_00735</name>
</gene>
<dbReference type="PANTHER" id="PTHR47816">
    <property type="entry name" value="RIBOSOMAL RNA SMALL SUBUNIT METHYLTRANSFERASE C"/>
    <property type="match status" value="1"/>
</dbReference>
<dbReference type="InterPro" id="IPR023543">
    <property type="entry name" value="rRNA_ssu_MeTfrase_C"/>
</dbReference>
<evidence type="ECO:0000256" key="2">
    <source>
        <dbReference type="ARBA" id="ARBA00022552"/>
    </source>
</evidence>
<comment type="catalytic activity">
    <reaction evidence="6">
        <text>guanosine(1207) in 16S rRNA + S-adenosyl-L-methionine = N(2)-methylguanosine(1207) in 16S rRNA + S-adenosyl-L-homocysteine + H(+)</text>
        <dbReference type="Rhea" id="RHEA:42736"/>
        <dbReference type="Rhea" id="RHEA-COMP:10213"/>
        <dbReference type="Rhea" id="RHEA-COMP:10214"/>
        <dbReference type="ChEBI" id="CHEBI:15378"/>
        <dbReference type="ChEBI" id="CHEBI:57856"/>
        <dbReference type="ChEBI" id="CHEBI:59789"/>
        <dbReference type="ChEBI" id="CHEBI:74269"/>
        <dbReference type="ChEBI" id="CHEBI:74481"/>
        <dbReference type="EC" id="2.1.1.172"/>
    </reaction>
</comment>
<keyword evidence="10" id="KW-1185">Reference proteome</keyword>
<keyword evidence="4 6" id="KW-0808">Transferase</keyword>
<sequence>MKHLQSPSQLILRHSERFQQPLLLVNAPDPEVAAELQVAGTWNLHAGYHQRWQQQSEQPSHFGETPPATDAEGALLWLPKEKQLTDYLLRALASILPANAPVWLVGDNRSGIKSIHKIMPEAYAPVQRVTSGNHSLLLCSELREPSDQFSADSYLHQCELEQPGHPPLQLFSLPGVFAFPSIDKGSEMLLKHLPRWSHGNVLDFACGHGVLGAWINRAAPALEVTYLDVSAMALAACRKTLAANDLTGTLLAHDGLSPTLKKYKYMVSHPPFHTGLATDYKIGQQFLREARQHLQQTGELWLVANRFLPWPELIVESFGHCDKVAEDNRFAVYRAVNKPPVKIRERKRR</sequence>
<dbReference type="InterPro" id="IPR013675">
    <property type="entry name" value="Mtase_sm_N"/>
</dbReference>
<dbReference type="HAMAP" id="MF_01862">
    <property type="entry name" value="16SrRNA_methyltr_C"/>
    <property type="match status" value="1"/>
</dbReference>
<accession>A0A094L900</accession>
<evidence type="ECO:0000313" key="9">
    <source>
        <dbReference type="EMBL" id="KFZ31293.1"/>
    </source>
</evidence>
<evidence type="ECO:0000256" key="1">
    <source>
        <dbReference type="ARBA" id="ARBA00022490"/>
    </source>
</evidence>
<dbReference type="GO" id="GO:0052914">
    <property type="term" value="F:16S rRNA (guanine(1207)-N(2))-methyltransferase activity"/>
    <property type="evidence" value="ECO:0007669"/>
    <property type="project" value="UniProtKB-EC"/>
</dbReference>
<evidence type="ECO:0000259" key="7">
    <source>
        <dbReference type="Pfam" id="PF05175"/>
    </source>
</evidence>
<dbReference type="Gene3D" id="3.40.50.150">
    <property type="entry name" value="Vaccinia Virus protein VP39"/>
    <property type="match status" value="2"/>
</dbReference>
<evidence type="ECO:0000256" key="4">
    <source>
        <dbReference type="ARBA" id="ARBA00022679"/>
    </source>
</evidence>
<evidence type="ECO:0000313" key="10">
    <source>
        <dbReference type="Proteomes" id="UP000054363"/>
    </source>
</evidence>
<name>A0A094L900_9GAMM</name>
<dbReference type="STRING" id="435908.IDSA_00735"/>
<dbReference type="OrthoDB" id="9816072at2"/>
<dbReference type="InterPro" id="IPR007848">
    <property type="entry name" value="Small_mtfrase_dom"/>
</dbReference>
<dbReference type="EMBL" id="JPER01000001">
    <property type="protein sequence ID" value="KFZ31293.1"/>
    <property type="molecule type" value="Genomic_DNA"/>
</dbReference>
<comment type="similarity">
    <text evidence="6">Belongs to the methyltransferase superfamily. RsmC family.</text>
</comment>
<organism evidence="9 10">
    <name type="scientific">Pseudidiomarina salinarum</name>
    <dbReference type="NCBI Taxonomy" id="435908"/>
    <lineage>
        <taxon>Bacteria</taxon>
        <taxon>Pseudomonadati</taxon>
        <taxon>Pseudomonadota</taxon>
        <taxon>Gammaproteobacteria</taxon>
        <taxon>Alteromonadales</taxon>
        <taxon>Idiomarinaceae</taxon>
        <taxon>Pseudidiomarina</taxon>
    </lineage>
</organism>
<evidence type="ECO:0000256" key="6">
    <source>
        <dbReference type="HAMAP-Rule" id="MF_01862"/>
    </source>
</evidence>
<comment type="function">
    <text evidence="6">Specifically methylates the guanine in position 1207 of 16S rRNA in the 30S particle.</text>
</comment>